<keyword evidence="2" id="KW-1133">Transmembrane helix</keyword>
<evidence type="ECO:0000256" key="2">
    <source>
        <dbReference type="SAM" id="Phobius"/>
    </source>
</evidence>
<keyword evidence="4" id="KW-1185">Reference proteome</keyword>
<keyword evidence="2" id="KW-0472">Membrane</keyword>
<feature type="region of interest" description="Disordered" evidence="1">
    <location>
        <begin position="334"/>
        <end position="406"/>
    </location>
</feature>
<feature type="transmembrane region" description="Helical" evidence="2">
    <location>
        <begin position="175"/>
        <end position="196"/>
    </location>
</feature>
<keyword evidence="2" id="KW-0812">Transmembrane</keyword>
<dbReference type="RefSeq" id="WP_358353396.1">
    <property type="nucleotide sequence ID" value="NZ_JBEZFP010000029.1"/>
</dbReference>
<feature type="compositionally biased region" description="Low complexity" evidence="1">
    <location>
        <begin position="364"/>
        <end position="390"/>
    </location>
</feature>
<feature type="transmembrane region" description="Helical" evidence="2">
    <location>
        <begin position="149"/>
        <end position="169"/>
    </location>
</feature>
<sequence length="479" mass="50646">MTETLYTMSAHRRMDRARIEEANAAASEKTALAAVVQAQAAAQVAEIRRQEQRAIRAETSADKAQARAARQARIGKALASVRERRDFALVSGVMVASIGTAWPAQMGFYLGMGMNPVLAVLVTAMTEGAAWAGAAMASKAIEDGDRPAGVYRAITWGSAFAAAALNFAHTWHRNIPLACVLALASLLGVLLWEAYAHSRTRTEGGKSGAQLRAEIYRKARFRKVSRRTRDLIAAVPGLDPDAAWVIAWRAVYGADPGVTRRTLKQHHKAVKGIAKLLDKAPELGPESVGLAVLQTPTATLADMAPGGTVAESVASVRDAESFAFAAAGPIEELIGSDADTDDGESVPELPVESGDGADASGARSVSNQQISSDSSQNGSQASRATATPRRATGKVPESAKSTVPRRNVAELLSEARKLTAEWPDDDVNADRIRVALRTSAKSARLLRDTLRAERESPDPAGLHLVVNTDTDDGESASSA</sequence>
<evidence type="ECO:0000313" key="3">
    <source>
        <dbReference type="EMBL" id="MEU8134602.1"/>
    </source>
</evidence>
<proteinExistence type="predicted"/>
<feature type="transmembrane region" description="Helical" evidence="2">
    <location>
        <begin position="87"/>
        <end position="105"/>
    </location>
</feature>
<feature type="compositionally biased region" description="Acidic residues" evidence="1">
    <location>
        <begin position="469"/>
        <end position="479"/>
    </location>
</feature>
<name>A0ABV3DHA3_9ACTN</name>
<evidence type="ECO:0000313" key="4">
    <source>
        <dbReference type="Proteomes" id="UP001551482"/>
    </source>
</evidence>
<feature type="region of interest" description="Disordered" evidence="1">
    <location>
        <begin position="451"/>
        <end position="479"/>
    </location>
</feature>
<evidence type="ECO:0008006" key="5">
    <source>
        <dbReference type="Google" id="ProtNLM"/>
    </source>
</evidence>
<feature type="transmembrane region" description="Helical" evidence="2">
    <location>
        <begin position="117"/>
        <end position="137"/>
    </location>
</feature>
<accession>A0ABV3DHA3</accession>
<dbReference type="EMBL" id="JBEZFP010000029">
    <property type="protein sequence ID" value="MEU8134602.1"/>
    <property type="molecule type" value="Genomic_DNA"/>
</dbReference>
<evidence type="ECO:0000256" key="1">
    <source>
        <dbReference type="SAM" id="MobiDB-lite"/>
    </source>
</evidence>
<dbReference type="Proteomes" id="UP001551482">
    <property type="component" value="Unassembled WGS sequence"/>
</dbReference>
<organism evidence="3 4">
    <name type="scientific">Streptodolium elevatio</name>
    <dbReference type="NCBI Taxonomy" id="3157996"/>
    <lineage>
        <taxon>Bacteria</taxon>
        <taxon>Bacillati</taxon>
        <taxon>Actinomycetota</taxon>
        <taxon>Actinomycetes</taxon>
        <taxon>Kitasatosporales</taxon>
        <taxon>Streptomycetaceae</taxon>
        <taxon>Streptodolium</taxon>
    </lineage>
</organism>
<comment type="caution">
    <text evidence="3">The sequence shown here is derived from an EMBL/GenBank/DDBJ whole genome shotgun (WGS) entry which is preliminary data.</text>
</comment>
<reference evidence="3 4" key="1">
    <citation type="submission" date="2024-06" db="EMBL/GenBank/DDBJ databases">
        <title>The Natural Products Discovery Center: Release of the First 8490 Sequenced Strains for Exploring Actinobacteria Biosynthetic Diversity.</title>
        <authorList>
            <person name="Kalkreuter E."/>
            <person name="Kautsar S.A."/>
            <person name="Yang D."/>
            <person name="Bader C.D."/>
            <person name="Teijaro C.N."/>
            <person name="Fluegel L."/>
            <person name="Davis C.M."/>
            <person name="Simpson J.R."/>
            <person name="Lauterbach L."/>
            <person name="Steele A.D."/>
            <person name="Gui C."/>
            <person name="Meng S."/>
            <person name="Li G."/>
            <person name="Viehrig K."/>
            <person name="Ye F."/>
            <person name="Su P."/>
            <person name="Kiefer A.F."/>
            <person name="Nichols A."/>
            <person name="Cepeda A.J."/>
            <person name="Yan W."/>
            <person name="Fan B."/>
            <person name="Jiang Y."/>
            <person name="Adhikari A."/>
            <person name="Zheng C.-J."/>
            <person name="Schuster L."/>
            <person name="Cowan T.M."/>
            <person name="Smanski M.J."/>
            <person name="Chevrette M.G."/>
            <person name="De Carvalho L.P.S."/>
            <person name="Shen B."/>
        </authorList>
    </citation>
    <scope>NUCLEOTIDE SEQUENCE [LARGE SCALE GENOMIC DNA]</scope>
    <source>
        <strain evidence="3 4">NPDC048946</strain>
    </source>
</reference>
<gene>
    <name evidence="3" type="ORF">AB0C36_13935</name>
</gene>
<protein>
    <recommendedName>
        <fullName evidence="5">DUF2637 domain-containing protein</fullName>
    </recommendedName>
</protein>